<dbReference type="PANTHER" id="PTHR11727:SF7">
    <property type="entry name" value="DIMETHYLADENOSINE TRANSFERASE-RELATED"/>
    <property type="match status" value="1"/>
</dbReference>
<dbReference type="NCBIfam" id="TIGR00755">
    <property type="entry name" value="ksgA"/>
    <property type="match status" value="1"/>
</dbReference>
<dbReference type="PANTHER" id="PTHR11727">
    <property type="entry name" value="DIMETHYLADENOSINE TRANSFERASE"/>
    <property type="match status" value="1"/>
</dbReference>
<proteinExistence type="inferred from homology"/>
<feature type="binding site" evidence="7">
    <location>
        <position position="25"/>
    </location>
    <ligand>
        <name>S-adenosyl-L-methionine</name>
        <dbReference type="ChEBI" id="CHEBI:59789"/>
    </ligand>
</feature>
<keyword evidence="6 7" id="KW-0694">RNA-binding</keyword>
<keyword evidence="1" id="KW-0963">Cytoplasm</keyword>
<dbReference type="GO" id="GO:0005829">
    <property type="term" value="C:cytosol"/>
    <property type="evidence" value="ECO:0007669"/>
    <property type="project" value="TreeGrafter"/>
</dbReference>
<dbReference type="InterPro" id="IPR029063">
    <property type="entry name" value="SAM-dependent_MTases_sf"/>
</dbReference>
<dbReference type="GO" id="GO:0003723">
    <property type="term" value="F:RNA binding"/>
    <property type="evidence" value="ECO:0007669"/>
    <property type="project" value="UniProtKB-UniRule"/>
</dbReference>
<evidence type="ECO:0000256" key="6">
    <source>
        <dbReference type="ARBA" id="ARBA00022884"/>
    </source>
</evidence>
<dbReference type="InterPro" id="IPR011530">
    <property type="entry name" value="rRNA_adenine_dimethylase"/>
</dbReference>
<evidence type="ECO:0000256" key="1">
    <source>
        <dbReference type="ARBA" id="ARBA00022490"/>
    </source>
</evidence>
<comment type="caution">
    <text evidence="9">The sequence shown here is derived from an EMBL/GenBank/DDBJ whole genome shotgun (WGS) entry which is preliminary data.</text>
</comment>
<dbReference type="PROSITE" id="PS51689">
    <property type="entry name" value="SAM_RNA_A_N6_MT"/>
    <property type="match status" value="1"/>
</dbReference>
<feature type="binding site" evidence="7">
    <location>
        <position position="52"/>
    </location>
    <ligand>
        <name>S-adenosyl-L-methionine</name>
        <dbReference type="ChEBI" id="CHEBI:59789"/>
    </ligand>
</feature>
<keyword evidence="3 7" id="KW-0489">Methyltransferase</keyword>
<dbReference type="InterPro" id="IPR023165">
    <property type="entry name" value="rRNA_Ade_diMease-like_C"/>
</dbReference>
<keyword evidence="4 7" id="KW-0808">Transferase</keyword>
<evidence type="ECO:0000313" key="9">
    <source>
        <dbReference type="EMBL" id="OIP98446.1"/>
    </source>
</evidence>
<dbReference type="GO" id="GO:0000179">
    <property type="term" value="F:rRNA (adenine-N6,N6-)-dimethyltransferase activity"/>
    <property type="evidence" value="ECO:0007669"/>
    <property type="project" value="UniProtKB-UniRule"/>
</dbReference>
<evidence type="ECO:0000256" key="2">
    <source>
        <dbReference type="ARBA" id="ARBA00022552"/>
    </source>
</evidence>
<comment type="similarity">
    <text evidence="7">Belongs to the class I-like SAM-binding methyltransferase superfamily. rRNA adenine N(6)-methyltransferase family.</text>
</comment>
<name>A0A1J5J1P2_9BACT</name>
<evidence type="ECO:0000256" key="7">
    <source>
        <dbReference type="PROSITE-ProRule" id="PRU01026"/>
    </source>
</evidence>
<keyword evidence="2" id="KW-0698">rRNA processing</keyword>
<accession>A0A1J5J1P2</accession>
<organism evidence="9 10">
    <name type="scientific">Candidatus Wirthbacteria bacterium CG2_30_54_11</name>
    <dbReference type="NCBI Taxonomy" id="1817892"/>
    <lineage>
        <taxon>Bacteria</taxon>
        <taxon>Candidatus Wirthbacteria</taxon>
    </lineage>
</organism>
<evidence type="ECO:0000313" key="10">
    <source>
        <dbReference type="Proteomes" id="UP000183245"/>
    </source>
</evidence>
<protein>
    <submittedName>
        <fullName evidence="9">Ribosomal RNA small subunit methyltransferase A</fullName>
    </submittedName>
</protein>
<evidence type="ECO:0000256" key="4">
    <source>
        <dbReference type="ARBA" id="ARBA00022679"/>
    </source>
</evidence>
<evidence type="ECO:0000256" key="3">
    <source>
        <dbReference type="ARBA" id="ARBA00022603"/>
    </source>
</evidence>
<dbReference type="CDD" id="cd02440">
    <property type="entry name" value="AdoMet_MTases"/>
    <property type="match status" value="1"/>
</dbReference>
<reference evidence="9 10" key="1">
    <citation type="journal article" date="2016" name="Environ. Microbiol.">
        <title>Genomic resolution of a cold subsurface aquifer community provides metabolic insights for novel microbes adapted to high CO concentrations.</title>
        <authorList>
            <person name="Probst A.J."/>
            <person name="Castelle C.J."/>
            <person name="Singh A."/>
            <person name="Brown C.T."/>
            <person name="Anantharaman K."/>
            <person name="Sharon I."/>
            <person name="Hug L.A."/>
            <person name="Burstein D."/>
            <person name="Emerson J.B."/>
            <person name="Thomas B.C."/>
            <person name="Banfield J.F."/>
        </authorList>
    </citation>
    <scope>NUCLEOTIDE SEQUENCE [LARGE SCALE GENOMIC DNA]</scope>
    <source>
        <strain evidence="9">CG2_30_54_11</strain>
    </source>
</reference>
<dbReference type="Gene3D" id="3.40.50.150">
    <property type="entry name" value="Vaccinia Virus protein VP39"/>
    <property type="match status" value="1"/>
</dbReference>
<dbReference type="AlphaFoldDB" id="A0A1J5J1P2"/>
<evidence type="ECO:0000259" key="8">
    <source>
        <dbReference type="SMART" id="SM00650"/>
    </source>
</evidence>
<evidence type="ECO:0000256" key="5">
    <source>
        <dbReference type="ARBA" id="ARBA00022691"/>
    </source>
</evidence>
<dbReference type="InterPro" id="IPR001737">
    <property type="entry name" value="KsgA/Erm"/>
</dbReference>
<dbReference type="InterPro" id="IPR020598">
    <property type="entry name" value="rRNA_Ade_methylase_Trfase_N"/>
</dbReference>
<dbReference type="SUPFAM" id="SSF53335">
    <property type="entry name" value="S-adenosyl-L-methionine-dependent methyltransferases"/>
    <property type="match status" value="1"/>
</dbReference>
<feature type="domain" description="Ribosomal RNA adenine methylase transferase N-terminal" evidence="8">
    <location>
        <begin position="32"/>
        <end position="227"/>
    </location>
</feature>
<feature type="binding site" evidence="7">
    <location>
        <position position="27"/>
    </location>
    <ligand>
        <name>S-adenosyl-L-methionine</name>
        <dbReference type="ChEBI" id="CHEBI:59789"/>
    </ligand>
</feature>
<dbReference type="SMART" id="SM00650">
    <property type="entry name" value="rADc"/>
    <property type="match status" value="1"/>
</dbReference>
<sequence>MLTISQLQHLFAEHNIRPDKRLGQNFLIDQHIFDKIVAAADLSPDDQVVEVGSGVGNLTMFLAPRVRHVVAVEKSRFLLPLLEETLKPHPNTTIVFGDILDLSIPELLNKFPPLAKGDKGGFSRTPSTLPPSKGGQGGFKLVANIPYNITGHLLRQFLDTGTPPSKLVLLVQRDVAERLLAEPPDMNLLACSVRYFADVRIEARVSPNCFWPAPQVDSSIIVITPRPKAYDATLAQKDRFFQLLRAGYSQKRKQVAALLATELGIKKATVGKWLADLGLSAQARAQEMLVIQWLCLAEHDSIHYC</sequence>
<dbReference type="Gene3D" id="1.10.8.100">
    <property type="entry name" value="Ribosomal RNA adenine dimethylase-like, domain 2"/>
    <property type="match status" value="1"/>
</dbReference>
<dbReference type="Proteomes" id="UP000183245">
    <property type="component" value="Unassembled WGS sequence"/>
</dbReference>
<dbReference type="EMBL" id="MNZT01000026">
    <property type="protein sequence ID" value="OIP98446.1"/>
    <property type="molecule type" value="Genomic_DNA"/>
</dbReference>
<dbReference type="STRING" id="1817892.AUK40_01505"/>
<dbReference type="Pfam" id="PF00398">
    <property type="entry name" value="RrnaAD"/>
    <property type="match status" value="1"/>
</dbReference>
<gene>
    <name evidence="9" type="ORF">AUK40_01505</name>
</gene>
<feature type="binding site" evidence="7">
    <location>
        <position position="98"/>
    </location>
    <ligand>
        <name>S-adenosyl-L-methionine</name>
        <dbReference type="ChEBI" id="CHEBI:59789"/>
    </ligand>
</feature>
<keyword evidence="5 7" id="KW-0949">S-adenosyl-L-methionine</keyword>
<feature type="binding site" evidence="7">
    <location>
        <position position="73"/>
    </location>
    <ligand>
        <name>S-adenosyl-L-methionine</name>
        <dbReference type="ChEBI" id="CHEBI:59789"/>
    </ligand>
</feature>
<feature type="binding site" evidence="7">
    <location>
        <position position="144"/>
    </location>
    <ligand>
        <name>S-adenosyl-L-methionine</name>
        <dbReference type="ChEBI" id="CHEBI:59789"/>
    </ligand>
</feature>